<feature type="compositionally biased region" description="Basic and acidic residues" evidence="1">
    <location>
        <begin position="160"/>
        <end position="172"/>
    </location>
</feature>
<name>E2A8L5_CAMFO</name>
<sequence length="252" mass="27630">MRNGYPRTTGKRGEFLVCYKKTDTEVCVDEGQQLSLAHGCQFYEVSAAESPAGAALAFQALLREARSVQLLRALPIRRKLGVHSVSRVLGTIFGKNTTKDLTSSQVTSSQTTSSQTTSSQAISSQITSSQLISSQVSSSNPTVPQSPSRLRESSMVIEDSSEHALREADNDHLPIPQTDFRQGTITEESTIEERRRTQSYGFEARIERRASSFDLVPGREMSKNANGPSSSQDIPPPLDPIDKCLVTQQVYC</sequence>
<feature type="compositionally biased region" description="Polar residues" evidence="1">
    <location>
        <begin position="223"/>
        <end position="233"/>
    </location>
</feature>
<feature type="region of interest" description="Disordered" evidence="1">
    <location>
        <begin position="211"/>
        <end position="240"/>
    </location>
</feature>
<dbReference type="STRING" id="104421.E2A8L5"/>
<proteinExistence type="predicted"/>
<dbReference type="Proteomes" id="UP000000311">
    <property type="component" value="Unassembled WGS sequence"/>
</dbReference>
<dbReference type="AlphaFoldDB" id="E2A8L5"/>
<protein>
    <submittedName>
        <fullName evidence="2">Uncharacterized protein</fullName>
    </submittedName>
</protein>
<evidence type="ECO:0000313" key="2">
    <source>
        <dbReference type="EMBL" id="EFN70202.1"/>
    </source>
</evidence>
<evidence type="ECO:0000313" key="3">
    <source>
        <dbReference type="Proteomes" id="UP000000311"/>
    </source>
</evidence>
<evidence type="ECO:0000256" key="1">
    <source>
        <dbReference type="SAM" id="MobiDB-lite"/>
    </source>
</evidence>
<accession>E2A8L5</accession>
<dbReference type="InParanoid" id="E2A8L5"/>
<gene>
    <name evidence="2" type="ORF">EAG_14005</name>
</gene>
<dbReference type="EMBL" id="GL437652">
    <property type="protein sequence ID" value="EFN70202.1"/>
    <property type="molecule type" value="Genomic_DNA"/>
</dbReference>
<dbReference type="OrthoDB" id="18798at2759"/>
<organism evidence="3">
    <name type="scientific">Camponotus floridanus</name>
    <name type="common">Florida carpenter ant</name>
    <dbReference type="NCBI Taxonomy" id="104421"/>
    <lineage>
        <taxon>Eukaryota</taxon>
        <taxon>Metazoa</taxon>
        <taxon>Ecdysozoa</taxon>
        <taxon>Arthropoda</taxon>
        <taxon>Hexapoda</taxon>
        <taxon>Insecta</taxon>
        <taxon>Pterygota</taxon>
        <taxon>Neoptera</taxon>
        <taxon>Endopterygota</taxon>
        <taxon>Hymenoptera</taxon>
        <taxon>Apocrita</taxon>
        <taxon>Aculeata</taxon>
        <taxon>Formicoidea</taxon>
        <taxon>Formicidae</taxon>
        <taxon>Formicinae</taxon>
        <taxon>Camponotus</taxon>
    </lineage>
</organism>
<feature type="compositionally biased region" description="Low complexity" evidence="1">
    <location>
        <begin position="101"/>
        <end position="139"/>
    </location>
</feature>
<keyword evidence="3" id="KW-1185">Reference proteome</keyword>
<feature type="region of interest" description="Disordered" evidence="1">
    <location>
        <begin position="101"/>
        <end position="183"/>
    </location>
</feature>
<reference evidence="2 3" key="1">
    <citation type="journal article" date="2010" name="Science">
        <title>Genomic comparison of the ants Camponotus floridanus and Harpegnathos saltator.</title>
        <authorList>
            <person name="Bonasio R."/>
            <person name="Zhang G."/>
            <person name="Ye C."/>
            <person name="Mutti N.S."/>
            <person name="Fang X."/>
            <person name="Qin N."/>
            <person name="Donahue G."/>
            <person name="Yang P."/>
            <person name="Li Q."/>
            <person name="Li C."/>
            <person name="Zhang P."/>
            <person name="Huang Z."/>
            <person name="Berger S.L."/>
            <person name="Reinberg D."/>
            <person name="Wang J."/>
            <person name="Liebig J."/>
        </authorList>
    </citation>
    <scope>NUCLEOTIDE SEQUENCE [LARGE SCALE GENOMIC DNA]</scope>
    <source>
        <strain evidence="3">C129</strain>
    </source>
</reference>